<dbReference type="InterPro" id="IPR050570">
    <property type="entry name" value="Cell_wall_metabolism_enzyme"/>
</dbReference>
<keyword evidence="6" id="KW-1185">Reference proteome</keyword>
<dbReference type="InterPro" id="IPR016047">
    <property type="entry name" value="M23ase_b-sheet_dom"/>
</dbReference>
<dbReference type="CDD" id="cd12797">
    <property type="entry name" value="M23_peptidase"/>
    <property type="match status" value="1"/>
</dbReference>
<reference evidence="5 6" key="1">
    <citation type="submission" date="2021-11" db="EMBL/GenBank/DDBJ databases">
        <title>Draft genome sequence of Paenibacillus profundus YoMME, a new Gram-positive bacteria with exoelectrogenic properties.</title>
        <authorList>
            <person name="Hubenova Y."/>
            <person name="Hubenova E."/>
            <person name="Manasiev Y."/>
            <person name="Peykov S."/>
            <person name="Mitov M."/>
        </authorList>
    </citation>
    <scope>NUCLEOTIDE SEQUENCE [LARGE SCALE GENOMIC DNA]</scope>
    <source>
        <strain evidence="5 6">YoMME</strain>
    </source>
</reference>
<keyword evidence="2" id="KW-0812">Transmembrane</keyword>
<accession>A0ABS8YQ41</accession>
<comment type="caution">
    <text evidence="5">The sequence shown here is derived from an EMBL/GenBank/DDBJ whole genome shotgun (WGS) entry which is preliminary data.</text>
</comment>
<feature type="domain" description="G5" evidence="3">
    <location>
        <begin position="306"/>
        <end position="386"/>
    </location>
</feature>
<dbReference type="Proteomes" id="UP001199916">
    <property type="component" value="Unassembled WGS sequence"/>
</dbReference>
<dbReference type="PANTHER" id="PTHR21666:SF270">
    <property type="entry name" value="MUREIN HYDROLASE ACTIVATOR ENVC"/>
    <property type="match status" value="1"/>
</dbReference>
<dbReference type="Pfam" id="PF07501">
    <property type="entry name" value="G5"/>
    <property type="match status" value="1"/>
</dbReference>
<dbReference type="CDD" id="cd00118">
    <property type="entry name" value="LysM"/>
    <property type="match status" value="1"/>
</dbReference>
<evidence type="ECO:0000256" key="1">
    <source>
        <dbReference type="ARBA" id="ARBA00022729"/>
    </source>
</evidence>
<feature type="transmembrane region" description="Helical" evidence="2">
    <location>
        <begin position="48"/>
        <end position="69"/>
    </location>
</feature>
<dbReference type="Gene3D" id="3.10.350.10">
    <property type="entry name" value="LysM domain"/>
    <property type="match status" value="1"/>
</dbReference>
<gene>
    <name evidence="5" type="ORF">LQV63_24600</name>
</gene>
<dbReference type="SMART" id="SM00257">
    <property type="entry name" value="LysM"/>
    <property type="match status" value="1"/>
</dbReference>
<dbReference type="EMBL" id="JAJNBZ010000029">
    <property type="protein sequence ID" value="MCE5172461.1"/>
    <property type="molecule type" value="Genomic_DNA"/>
</dbReference>
<dbReference type="InterPro" id="IPR011098">
    <property type="entry name" value="G5_dom"/>
</dbReference>
<dbReference type="PROSITE" id="PS51109">
    <property type="entry name" value="G5"/>
    <property type="match status" value="1"/>
</dbReference>
<evidence type="ECO:0000256" key="2">
    <source>
        <dbReference type="SAM" id="Phobius"/>
    </source>
</evidence>
<evidence type="ECO:0000259" key="3">
    <source>
        <dbReference type="PROSITE" id="PS51109"/>
    </source>
</evidence>
<dbReference type="InterPro" id="IPR018392">
    <property type="entry name" value="LysM"/>
</dbReference>
<dbReference type="Pfam" id="PF01476">
    <property type="entry name" value="LysM"/>
    <property type="match status" value="1"/>
</dbReference>
<sequence length="512" mass="56302">MERFNGNRRDNEVGQDSKNRWQQWTAAWRQRLASSTATRWVAKSRKQIVLSVGGLALIASAVWGGTAYVQANTVSFFHVYKNNELVGTISALDDLEGFYAKKQDEVQAKHPNAHMQLDMEGIRTVADSGFKAQPATKETLVKLGGMMTAYAVGVELKVNGQSVGIVKDEATAEKILQHVKGKYTEKSTKNSKNAKEVKVLSAPVRSVNATKAMSRLESVSFRERVSMEGSNTDPDKLLSPQEAINKLTTGQNKPSKYKVQKGDTVSSIAKKMNVSIQAIYTNNPSAGEEVLQVGQELDLTEAKPLITVKTVEAYSEYIVTEPQKIVKEDPEMRAGESKVVREGKQGLKRMSYRLIKDNGMLSNEEWIDQEVIEPAIPEIVIRGTKVVSGEGTGSFDWPVSGATLTSGYGKRWGRMHKGIDMISSDRSIMAADEGVVVFAGEKSGYGNCIIVNHRNGYKTLYGHLSKIDINVGDIVEKGQNIGVMGSTGNSTGTHLHFEIHKDDEVQNPLKYL</sequence>
<dbReference type="InterPro" id="IPR011055">
    <property type="entry name" value="Dup_hybrid_motif"/>
</dbReference>
<dbReference type="InterPro" id="IPR036779">
    <property type="entry name" value="LysM_dom_sf"/>
</dbReference>
<evidence type="ECO:0000313" key="5">
    <source>
        <dbReference type="EMBL" id="MCE5172461.1"/>
    </source>
</evidence>
<evidence type="ECO:0000259" key="4">
    <source>
        <dbReference type="PROSITE" id="PS51782"/>
    </source>
</evidence>
<dbReference type="Gene3D" id="2.20.230.10">
    <property type="entry name" value="Resuscitation-promoting factor rpfb"/>
    <property type="match status" value="1"/>
</dbReference>
<organism evidence="5 6">
    <name type="scientific">Paenibacillus profundus</name>
    <dbReference type="NCBI Taxonomy" id="1173085"/>
    <lineage>
        <taxon>Bacteria</taxon>
        <taxon>Bacillati</taxon>
        <taxon>Bacillota</taxon>
        <taxon>Bacilli</taxon>
        <taxon>Bacillales</taxon>
        <taxon>Paenibacillaceae</taxon>
        <taxon>Paenibacillus</taxon>
    </lineage>
</organism>
<keyword evidence="1" id="KW-0732">Signal</keyword>
<protein>
    <submittedName>
        <fullName evidence="5">Peptidoglycan DD-metalloendopeptidase family protein</fullName>
    </submittedName>
</protein>
<feature type="domain" description="LysM" evidence="4">
    <location>
        <begin position="255"/>
        <end position="299"/>
    </location>
</feature>
<evidence type="ECO:0000313" key="6">
    <source>
        <dbReference type="Proteomes" id="UP001199916"/>
    </source>
</evidence>
<dbReference type="RefSeq" id="WP_233698631.1">
    <property type="nucleotide sequence ID" value="NZ_JAJNBZ010000029.1"/>
</dbReference>
<dbReference type="Pfam" id="PF01551">
    <property type="entry name" value="Peptidase_M23"/>
    <property type="match status" value="1"/>
</dbReference>
<dbReference type="PROSITE" id="PS51782">
    <property type="entry name" value="LYSM"/>
    <property type="match status" value="1"/>
</dbReference>
<dbReference type="SUPFAM" id="SSF51261">
    <property type="entry name" value="Duplicated hybrid motif"/>
    <property type="match status" value="1"/>
</dbReference>
<dbReference type="SMART" id="SM01208">
    <property type="entry name" value="G5"/>
    <property type="match status" value="1"/>
</dbReference>
<dbReference type="PANTHER" id="PTHR21666">
    <property type="entry name" value="PEPTIDASE-RELATED"/>
    <property type="match status" value="1"/>
</dbReference>
<proteinExistence type="predicted"/>
<name>A0ABS8YQ41_9BACL</name>
<keyword evidence="2" id="KW-1133">Transmembrane helix</keyword>
<keyword evidence="2" id="KW-0472">Membrane</keyword>
<dbReference type="Gene3D" id="2.70.70.10">
    <property type="entry name" value="Glucose Permease (Domain IIA)"/>
    <property type="match status" value="1"/>
</dbReference>